<dbReference type="Proteomes" id="UP000675881">
    <property type="component" value="Chromosome 2"/>
</dbReference>
<dbReference type="AlphaFoldDB" id="A0A7R8H4X9"/>
<dbReference type="PANTHER" id="PTHR21207">
    <property type="entry name" value="PARKIN COREGULATED GENE PROTEIN PARK2 COREGULATED"/>
    <property type="match status" value="1"/>
</dbReference>
<evidence type="ECO:0000313" key="2">
    <source>
        <dbReference type="Proteomes" id="UP000675881"/>
    </source>
</evidence>
<dbReference type="OrthoDB" id="5954824at2759"/>
<gene>
    <name evidence="1" type="ORF">LSAA_6401</name>
</gene>
<dbReference type="InterPro" id="IPR019399">
    <property type="entry name" value="Parkin_co-regulated_protein"/>
</dbReference>
<organism evidence="1 2">
    <name type="scientific">Lepeophtheirus salmonis</name>
    <name type="common">Salmon louse</name>
    <name type="synonym">Caligus salmonis</name>
    <dbReference type="NCBI Taxonomy" id="72036"/>
    <lineage>
        <taxon>Eukaryota</taxon>
        <taxon>Metazoa</taxon>
        <taxon>Ecdysozoa</taxon>
        <taxon>Arthropoda</taxon>
        <taxon>Crustacea</taxon>
        <taxon>Multicrustacea</taxon>
        <taxon>Hexanauplia</taxon>
        <taxon>Copepoda</taxon>
        <taxon>Siphonostomatoida</taxon>
        <taxon>Caligidae</taxon>
        <taxon>Lepeophtheirus</taxon>
    </lineage>
</organism>
<evidence type="ECO:0000313" key="1">
    <source>
        <dbReference type="EMBL" id="CAF2868414.1"/>
    </source>
</evidence>
<proteinExistence type="predicted"/>
<dbReference type="GO" id="GO:0030544">
    <property type="term" value="F:Hsp70 protein binding"/>
    <property type="evidence" value="ECO:0007669"/>
    <property type="project" value="TreeGrafter"/>
</dbReference>
<accession>A0A7R8H4X9</accession>
<dbReference type="Pfam" id="PF10274">
    <property type="entry name" value="ParcG"/>
    <property type="match status" value="1"/>
</dbReference>
<protein>
    <submittedName>
        <fullName evidence="1">Parkin coregulated gene protein,Parkin coregulated gene protein homolog</fullName>
    </submittedName>
</protein>
<sequence>MVSFSNCALVRIEVSVMSHSPSHTVARTTTNSLKMPTSGTWKVPFSGKYGPYSNESSKRIVPAFSVQSLQSSTVVQAPPKVHSTQRRFQKTLTTFRRAYQRGDFPIALSHTARGCKLAWKVGLDTLDYAYYLPLFFDGLREKEHPYVLLVAHGITDLLSSDSKASVFNFNEDITMALNTRCPQVMCRTLKALQQLIKSGDYVGQALVPYYRQLLPIFSLFKNKNVNIGDSIDYHQRFEENLGDLIQETLELMERRGGPDAFINIKYMIPTYESNIRKTLSKENKSFANIQTT</sequence>
<dbReference type="GO" id="GO:0051879">
    <property type="term" value="F:Hsp90 protein binding"/>
    <property type="evidence" value="ECO:0007669"/>
    <property type="project" value="TreeGrafter"/>
</dbReference>
<dbReference type="EMBL" id="HG994581">
    <property type="protein sequence ID" value="CAF2868414.1"/>
    <property type="molecule type" value="Genomic_DNA"/>
</dbReference>
<keyword evidence="2" id="KW-1185">Reference proteome</keyword>
<name>A0A7R8H4X9_LEPSM</name>
<dbReference type="PANTHER" id="PTHR21207:SF2">
    <property type="entry name" value="PARKIN COREGULATED GENE PROTEIN"/>
    <property type="match status" value="1"/>
</dbReference>
<reference evidence="1" key="1">
    <citation type="submission" date="2021-02" db="EMBL/GenBank/DDBJ databases">
        <authorList>
            <person name="Bekaert M."/>
        </authorList>
    </citation>
    <scope>NUCLEOTIDE SEQUENCE</scope>
    <source>
        <strain evidence="1">IoA-00</strain>
    </source>
</reference>